<dbReference type="InterPro" id="IPR052524">
    <property type="entry name" value="MFS_Cyanate_Porter"/>
</dbReference>
<feature type="transmembrane region" description="Helical" evidence="1">
    <location>
        <begin position="218"/>
        <end position="241"/>
    </location>
</feature>
<dbReference type="PANTHER" id="PTHR23523">
    <property type="match status" value="1"/>
</dbReference>
<evidence type="ECO:0000313" key="3">
    <source>
        <dbReference type="Proteomes" id="UP001519362"/>
    </source>
</evidence>
<reference evidence="2 3" key="1">
    <citation type="submission" date="2021-03" db="EMBL/GenBank/DDBJ databases">
        <title>Sequencing the genomes of 1000 actinobacteria strains.</title>
        <authorList>
            <person name="Klenk H.-P."/>
        </authorList>
    </citation>
    <scope>NUCLEOTIDE SEQUENCE [LARGE SCALE GENOMIC DNA]</scope>
    <source>
        <strain evidence="2 3">DSM 24221</strain>
    </source>
</reference>
<keyword evidence="1" id="KW-0812">Transmembrane</keyword>
<keyword evidence="3" id="KW-1185">Reference proteome</keyword>
<protein>
    <submittedName>
        <fullName evidence="2">CP family cyanate transporter-like MFS transporter</fullName>
    </submittedName>
</protein>
<dbReference type="InterPro" id="IPR011701">
    <property type="entry name" value="MFS"/>
</dbReference>
<dbReference type="EMBL" id="JAGIOL010000001">
    <property type="protein sequence ID" value="MBP2436715.1"/>
    <property type="molecule type" value="Genomic_DNA"/>
</dbReference>
<feature type="transmembrane region" description="Helical" evidence="1">
    <location>
        <begin position="171"/>
        <end position="193"/>
    </location>
</feature>
<dbReference type="Pfam" id="PF07690">
    <property type="entry name" value="MFS_1"/>
    <property type="match status" value="1"/>
</dbReference>
<dbReference type="PANTHER" id="PTHR23523:SF2">
    <property type="entry name" value="2-NITROIMIDAZOLE TRANSPORTER"/>
    <property type="match status" value="1"/>
</dbReference>
<gene>
    <name evidence="2" type="ORF">JOF34_001301</name>
</gene>
<feature type="transmembrane region" description="Helical" evidence="1">
    <location>
        <begin position="138"/>
        <end position="159"/>
    </location>
</feature>
<proteinExistence type="predicted"/>
<sequence length="398" mass="41408">MSRDQPRSARLVLLLVTLCLIAVNMRATITGVGPLLEQMSEHTGMRVAALSGLASVPLVTWALVSPFAHPVARRFGFDKTVSAALVLLTIGSVVRSLPGPIGSIWIGTALIGVGLAIANVLLPAVVKRSFGSRVPVVTALYTSILAGCGAIASGIVVPISHLPAIDGTPWGWRVALLATSAALPVALALWIVASRDTARTTAPAPPAPRRSGIWRDRLAWQVAAYFGVQASSFYVVLTWLAPLSRSVGRSESLAGFDVMMCQVTSVAGLLLLPLLLRGSAERFVPAVLPSLGIAGVCGLLCAPEGVLWWGMLFGFSSGASIAMSLTLMASRARDAMSSSALSGMAQSVGYAFAAFPPVIVGVLYEATGGWKAPLLLILGLLVAQALLGPLVGRNRYVL</sequence>
<feature type="transmembrane region" description="Helical" evidence="1">
    <location>
        <begin position="283"/>
        <end position="301"/>
    </location>
</feature>
<dbReference type="Gene3D" id="1.20.1250.20">
    <property type="entry name" value="MFS general substrate transporter like domains"/>
    <property type="match status" value="1"/>
</dbReference>
<feature type="transmembrane region" description="Helical" evidence="1">
    <location>
        <begin position="307"/>
        <end position="327"/>
    </location>
</feature>
<keyword evidence="1" id="KW-1133">Transmembrane helix</keyword>
<organism evidence="2 3">
    <name type="scientific">Microbacterium amylolyticum</name>
    <dbReference type="NCBI Taxonomy" id="936337"/>
    <lineage>
        <taxon>Bacteria</taxon>
        <taxon>Bacillati</taxon>
        <taxon>Actinomycetota</taxon>
        <taxon>Actinomycetes</taxon>
        <taxon>Micrococcales</taxon>
        <taxon>Microbacteriaceae</taxon>
        <taxon>Microbacterium</taxon>
    </lineage>
</organism>
<evidence type="ECO:0000256" key="1">
    <source>
        <dbReference type="SAM" id="Phobius"/>
    </source>
</evidence>
<dbReference type="SUPFAM" id="SSF103473">
    <property type="entry name" value="MFS general substrate transporter"/>
    <property type="match status" value="1"/>
</dbReference>
<feature type="transmembrane region" description="Helical" evidence="1">
    <location>
        <begin position="47"/>
        <end position="68"/>
    </location>
</feature>
<feature type="transmembrane region" description="Helical" evidence="1">
    <location>
        <begin position="104"/>
        <end position="126"/>
    </location>
</feature>
<dbReference type="RefSeq" id="WP_241244933.1">
    <property type="nucleotide sequence ID" value="NZ_CP049253.1"/>
</dbReference>
<feature type="transmembrane region" description="Helical" evidence="1">
    <location>
        <begin position="372"/>
        <end position="392"/>
    </location>
</feature>
<dbReference type="Proteomes" id="UP001519362">
    <property type="component" value="Unassembled WGS sequence"/>
</dbReference>
<feature type="transmembrane region" description="Helical" evidence="1">
    <location>
        <begin position="348"/>
        <end position="366"/>
    </location>
</feature>
<evidence type="ECO:0000313" key="2">
    <source>
        <dbReference type="EMBL" id="MBP2436715.1"/>
    </source>
</evidence>
<feature type="transmembrane region" description="Helical" evidence="1">
    <location>
        <begin position="253"/>
        <end position="276"/>
    </location>
</feature>
<comment type="caution">
    <text evidence="2">The sequence shown here is derived from an EMBL/GenBank/DDBJ whole genome shotgun (WGS) entry which is preliminary data.</text>
</comment>
<dbReference type="InterPro" id="IPR036259">
    <property type="entry name" value="MFS_trans_sf"/>
</dbReference>
<keyword evidence="1" id="KW-0472">Membrane</keyword>
<feature type="transmembrane region" description="Helical" evidence="1">
    <location>
        <begin position="80"/>
        <end position="98"/>
    </location>
</feature>
<accession>A0ABS4ZHG9</accession>
<name>A0ABS4ZHG9_9MICO</name>